<keyword evidence="3" id="KW-0804">Transcription</keyword>
<feature type="domain" description="HTH lacI-type" evidence="5">
    <location>
        <begin position="24"/>
        <end position="78"/>
    </location>
</feature>
<dbReference type="Proteomes" id="UP000186004">
    <property type="component" value="Unassembled WGS sequence"/>
</dbReference>
<dbReference type="Pfam" id="PF13377">
    <property type="entry name" value="Peripla_BP_3"/>
    <property type="match status" value="1"/>
</dbReference>
<dbReference type="GO" id="GO:0000976">
    <property type="term" value="F:transcription cis-regulatory region binding"/>
    <property type="evidence" value="ECO:0007669"/>
    <property type="project" value="TreeGrafter"/>
</dbReference>
<evidence type="ECO:0000313" key="6">
    <source>
        <dbReference type="EMBL" id="SIQ39575.1"/>
    </source>
</evidence>
<dbReference type="PRINTS" id="PR00036">
    <property type="entry name" value="HTHLACI"/>
</dbReference>
<dbReference type="PROSITE" id="PS50932">
    <property type="entry name" value="HTH_LACI_2"/>
    <property type="match status" value="1"/>
</dbReference>
<dbReference type="CDD" id="cd06267">
    <property type="entry name" value="PBP1_LacI_sugar_binding-like"/>
    <property type="match status" value="1"/>
</dbReference>
<keyword evidence="1" id="KW-0805">Transcription regulation</keyword>
<dbReference type="SUPFAM" id="SSF53822">
    <property type="entry name" value="Periplasmic binding protein-like I"/>
    <property type="match status" value="1"/>
</dbReference>
<dbReference type="EMBL" id="FTNF01000002">
    <property type="protein sequence ID" value="SIQ39575.1"/>
    <property type="molecule type" value="Genomic_DNA"/>
</dbReference>
<gene>
    <name evidence="6" type="ORF">SAMN05444858_102233</name>
</gene>
<dbReference type="GO" id="GO:0003700">
    <property type="term" value="F:DNA-binding transcription factor activity"/>
    <property type="evidence" value="ECO:0007669"/>
    <property type="project" value="TreeGrafter"/>
</dbReference>
<dbReference type="Pfam" id="PF00356">
    <property type="entry name" value="LacI"/>
    <property type="match status" value="1"/>
</dbReference>
<dbReference type="InterPro" id="IPR046335">
    <property type="entry name" value="LacI/GalR-like_sensor"/>
</dbReference>
<feature type="compositionally biased region" description="Gly residues" evidence="4">
    <location>
        <begin position="1"/>
        <end position="10"/>
    </location>
</feature>
<dbReference type="SUPFAM" id="SSF47413">
    <property type="entry name" value="lambda repressor-like DNA-binding domains"/>
    <property type="match status" value="1"/>
</dbReference>
<dbReference type="InterPro" id="IPR028082">
    <property type="entry name" value="Peripla_BP_I"/>
</dbReference>
<evidence type="ECO:0000256" key="1">
    <source>
        <dbReference type="ARBA" id="ARBA00023015"/>
    </source>
</evidence>
<evidence type="ECO:0000256" key="4">
    <source>
        <dbReference type="SAM" id="MobiDB-lite"/>
    </source>
</evidence>
<dbReference type="Gene3D" id="3.40.50.2300">
    <property type="match status" value="2"/>
</dbReference>
<evidence type="ECO:0000256" key="3">
    <source>
        <dbReference type="ARBA" id="ARBA00023163"/>
    </source>
</evidence>
<keyword evidence="2" id="KW-0238">DNA-binding</keyword>
<evidence type="ECO:0000256" key="2">
    <source>
        <dbReference type="ARBA" id="ARBA00023125"/>
    </source>
</evidence>
<proteinExistence type="predicted"/>
<name>A0A1N6SEJ6_9ACTN</name>
<dbReference type="InterPro" id="IPR010982">
    <property type="entry name" value="Lambda_DNA-bd_dom_sf"/>
</dbReference>
<protein>
    <submittedName>
        <fullName evidence="6">Transcriptional regulator, LacI family</fullName>
    </submittedName>
</protein>
<organism evidence="6 7">
    <name type="scientific">Micromonospora avicenniae</name>
    <dbReference type="NCBI Taxonomy" id="1198245"/>
    <lineage>
        <taxon>Bacteria</taxon>
        <taxon>Bacillati</taxon>
        <taxon>Actinomycetota</taxon>
        <taxon>Actinomycetes</taxon>
        <taxon>Micromonosporales</taxon>
        <taxon>Micromonosporaceae</taxon>
        <taxon>Micromonospora</taxon>
    </lineage>
</organism>
<dbReference type="PANTHER" id="PTHR30146">
    <property type="entry name" value="LACI-RELATED TRANSCRIPTIONAL REPRESSOR"/>
    <property type="match status" value="1"/>
</dbReference>
<evidence type="ECO:0000313" key="7">
    <source>
        <dbReference type="Proteomes" id="UP000186004"/>
    </source>
</evidence>
<dbReference type="AlphaFoldDB" id="A0A1N6SEJ6"/>
<sequence length="349" mass="37554">MIHPSHGGGKVSQVTSAPARTKRPTMVDVAALAGVSVKTVSRVVNNAPYVQPEVAQRVLAAVAELGFRRNHLASSLRSGQATATIGLLIEEIANPFYATIAGAVAEVASEHDTMLLIASSEENPAREQQLLRDLCARQVDGLLVVPAGEDHAFLRSEVERGTPAVFLDRPAGGLPADTVLIDNRGGAHAGVRQLVERGHRRVGILLDSTAIYTMRERLAGAQDALAAAGLADDRLIRYGIRDPETAARVVGDLLDEPDPPTAFFALNNRISLGAVEELHRRGSDAALLGFDDFDLSRLLPYPFTVVAYDTRTLARTAAELLFRRIKGDRSAPRDLLIPTELVNRGLPRH</sequence>
<dbReference type="Gene3D" id="1.10.260.40">
    <property type="entry name" value="lambda repressor-like DNA-binding domains"/>
    <property type="match status" value="1"/>
</dbReference>
<dbReference type="PANTHER" id="PTHR30146:SF109">
    <property type="entry name" value="HTH-TYPE TRANSCRIPTIONAL REGULATOR GALS"/>
    <property type="match status" value="1"/>
</dbReference>
<dbReference type="PROSITE" id="PS00356">
    <property type="entry name" value="HTH_LACI_1"/>
    <property type="match status" value="1"/>
</dbReference>
<dbReference type="STRING" id="1198245.SAMN05444858_102233"/>
<dbReference type="InterPro" id="IPR000843">
    <property type="entry name" value="HTH_LacI"/>
</dbReference>
<reference evidence="6 7" key="1">
    <citation type="submission" date="2017-01" db="EMBL/GenBank/DDBJ databases">
        <authorList>
            <person name="Mah S.A."/>
            <person name="Swanson W.J."/>
            <person name="Moy G.W."/>
            <person name="Vacquier V.D."/>
        </authorList>
    </citation>
    <scope>NUCLEOTIDE SEQUENCE [LARGE SCALE GENOMIC DNA]</scope>
    <source>
        <strain evidence="6 7">DSM 45758</strain>
    </source>
</reference>
<feature type="region of interest" description="Disordered" evidence="4">
    <location>
        <begin position="1"/>
        <end position="20"/>
    </location>
</feature>
<accession>A0A1N6SEJ6</accession>
<dbReference type="SMART" id="SM00354">
    <property type="entry name" value="HTH_LACI"/>
    <property type="match status" value="1"/>
</dbReference>
<keyword evidence="7" id="KW-1185">Reference proteome</keyword>
<dbReference type="CDD" id="cd01392">
    <property type="entry name" value="HTH_LacI"/>
    <property type="match status" value="1"/>
</dbReference>
<evidence type="ECO:0000259" key="5">
    <source>
        <dbReference type="PROSITE" id="PS50932"/>
    </source>
</evidence>